<sequence>MLLYKFKGASDALYALDIAIHERLYCSDYASLNDPFEGQFRTYVKRRQGDFNLQFGSNFGSHGRIAYPSLDDLIGGKKVCSLTAAWSDVSMWALYGDSSRGLAFEFEVDENHPLLRRVYYLENLYKVESRDLKATTAEEVLSFKTDHWLYEHEWRFISDSCYVQLPGQLKRILLGNRVDKAMKEAVLKVAPPNVAVHMVSLDPAEVCMQIVHPPLDRSAIDRPSREQQLRP</sequence>
<dbReference type="Proteomes" id="UP000190018">
    <property type="component" value="Unassembled WGS sequence"/>
</dbReference>
<evidence type="ECO:0000313" key="1">
    <source>
        <dbReference type="EMBL" id="OOW57762.1"/>
    </source>
</evidence>
<dbReference type="RefSeq" id="WP_139371126.1">
    <property type="nucleotide sequence ID" value="NZ_LOJT01000313.1"/>
</dbReference>
<organism evidence="1 2">
    <name type="scientific">Xanthomonas cissicola</name>
    <dbReference type="NCBI Taxonomy" id="86186"/>
    <lineage>
        <taxon>Bacteria</taxon>
        <taxon>Pseudomonadati</taxon>
        <taxon>Pseudomonadota</taxon>
        <taxon>Gammaproteobacteria</taxon>
        <taxon>Lysobacterales</taxon>
        <taxon>Lysobacteraceae</taxon>
        <taxon>Xanthomonas</taxon>
    </lineage>
</organism>
<accession>A0ABX3LWV4</accession>
<evidence type="ECO:0000313" key="2">
    <source>
        <dbReference type="Proteomes" id="UP000190018"/>
    </source>
</evidence>
<keyword evidence="2" id="KW-1185">Reference proteome</keyword>
<comment type="caution">
    <text evidence="1">The sequence shown here is derived from an EMBL/GenBank/DDBJ whole genome shotgun (WGS) entry which is preliminary data.</text>
</comment>
<protein>
    <recommendedName>
        <fullName evidence="3">DUF2971 domain-containing protein</fullName>
    </recommendedName>
</protein>
<proteinExistence type="predicted"/>
<reference evidence="1 2" key="1">
    <citation type="submission" date="2015-12" db="EMBL/GenBank/DDBJ databases">
        <authorList>
            <person name="Bansal K."/>
            <person name="Midha S."/>
            <person name="Patil P.B."/>
        </authorList>
    </citation>
    <scope>NUCLEOTIDE SEQUENCE [LARGE SCALE GENOMIC DNA]</scope>
    <source>
        <strain evidence="1 2">LMG21719</strain>
    </source>
</reference>
<name>A0ABX3LWV4_9XANT</name>
<gene>
    <name evidence="1" type="ORF">Xant_15145</name>
</gene>
<evidence type="ECO:0008006" key="3">
    <source>
        <dbReference type="Google" id="ProtNLM"/>
    </source>
</evidence>
<dbReference type="EMBL" id="LOJT01000313">
    <property type="protein sequence ID" value="OOW57762.1"/>
    <property type="molecule type" value="Genomic_DNA"/>
</dbReference>